<proteinExistence type="predicted"/>
<gene>
    <name evidence="1" type="ORF">I41_09030</name>
</gene>
<organism evidence="1 2">
    <name type="scientific">Lacipirellula limnantheis</name>
    <dbReference type="NCBI Taxonomy" id="2528024"/>
    <lineage>
        <taxon>Bacteria</taxon>
        <taxon>Pseudomonadati</taxon>
        <taxon>Planctomycetota</taxon>
        <taxon>Planctomycetia</taxon>
        <taxon>Pirellulales</taxon>
        <taxon>Lacipirellulaceae</taxon>
        <taxon>Lacipirellula</taxon>
    </lineage>
</organism>
<name>A0A517TTQ8_9BACT</name>
<dbReference type="KEGG" id="llh:I41_09030"/>
<dbReference type="Proteomes" id="UP000317909">
    <property type="component" value="Chromosome"/>
</dbReference>
<evidence type="ECO:0000313" key="2">
    <source>
        <dbReference type="Proteomes" id="UP000317909"/>
    </source>
</evidence>
<reference evidence="1 2" key="1">
    <citation type="submission" date="2019-02" db="EMBL/GenBank/DDBJ databases">
        <title>Deep-cultivation of Planctomycetes and their phenomic and genomic characterization uncovers novel biology.</title>
        <authorList>
            <person name="Wiegand S."/>
            <person name="Jogler M."/>
            <person name="Boedeker C."/>
            <person name="Pinto D."/>
            <person name="Vollmers J."/>
            <person name="Rivas-Marin E."/>
            <person name="Kohn T."/>
            <person name="Peeters S.H."/>
            <person name="Heuer A."/>
            <person name="Rast P."/>
            <person name="Oberbeckmann S."/>
            <person name="Bunk B."/>
            <person name="Jeske O."/>
            <person name="Meyerdierks A."/>
            <person name="Storesund J.E."/>
            <person name="Kallscheuer N."/>
            <person name="Luecker S."/>
            <person name="Lage O.M."/>
            <person name="Pohl T."/>
            <person name="Merkel B.J."/>
            <person name="Hornburger P."/>
            <person name="Mueller R.-W."/>
            <person name="Bruemmer F."/>
            <person name="Labrenz M."/>
            <person name="Spormann A.M."/>
            <person name="Op den Camp H."/>
            <person name="Overmann J."/>
            <person name="Amann R."/>
            <person name="Jetten M.S.M."/>
            <person name="Mascher T."/>
            <person name="Medema M.H."/>
            <person name="Devos D.P."/>
            <person name="Kaster A.-K."/>
            <person name="Ovreas L."/>
            <person name="Rohde M."/>
            <person name="Galperin M.Y."/>
            <person name="Jogler C."/>
        </authorList>
    </citation>
    <scope>NUCLEOTIDE SEQUENCE [LARGE SCALE GENOMIC DNA]</scope>
    <source>
        <strain evidence="1 2">I41</strain>
    </source>
</reference>
<dbReference type="AlphaFoldDB" id="A0A517TTQ8"/>
<keyword evidence="2" id="KW-1185">Reference proteome</keyword>
<sequence length="54" mass="6373">MFETYIVDFQKRELPYTKLATSEFLMGNALGAMTFQLLAHHFRERLYQLVNFAA</sequence>
<evidence type="ECO:0000313" key="1">
    <source>
        <dbReference type="EMBL" id="QDT71743.1"/>
    </source>
</evidence>
<dbReference type="EMBL" id="CP036339">
    <property type="protein sequence ID" value="QDT71743.1"/>
    <property type="molecule type" value="Genomic_DNA"/>
</dbReference>
<accession>A0A517TTQ8</accession>
<protein>
    <submittedName>
        <fullName evidence="1">Uncharacterized protein</fullName>
    </submittedName>
</protein>